<name>A0A2M9G172_9PROT</name>
<dbReference type="Proteomes" id="UP000229498">
    <property type="component" value="Unassembled WGS sequence"/>
</dbReference>
<accession>A0A2M9G172</accession>
<dbReference type="Pfam" id="PF01230">
    <property type="entry name" value="HIT"/>
    <property type="match status" value="1"/>
</dbReference>
<feature type="domain" description="HIT" evidence="4">
    <location>
        <begin position="10"/>
        <end position="124"/>
    </location>
</feature>
<dbReference type="InterPro" id="IPR036265">
    <property type="entry name" value="HIT-like_sf"/>
</dbReference>
<evidence type="ECO:0000256" key="1">
    <source>
        <dbReference type="PIRSR" id="PIRSR601310-1"/>
    </source>
</evidence>
<keyword evidence="6" id="KW-1185">Reference proteome</keyword>
<dbReference type="AlphaFoldDB" id="A0A2M9G172"/>
<dbReference type="SUPFAM" id="SSF54197">
    <property type="entry name" value="HIT-like"/>
    <property type="match status" value="1"/>
</dbReference>
<feature type="active site" description="Tele-AMP-histidine intermediate" evidence="1">
    <location>
        <position position="106"/>
    </location>
</feature>
<dbReference type="PROSITE" id="PS00892">
    <property type="entry name" value="HIT_1"/>
    <property type="match status" value="1"/>
</dbReference>
<evidence type="ECO:0000259" key="4">
    <source>
        <dbReference type="PROSITE" id="PS51084"/>
    </source>
</evidence>
<dbReference type="PRINTS" id="PR00332">
    <property type="entry name" value="HISTRIAD"/>
</dbReference>
<sequence>MVVAYDRDNIFAKILRGDLPCTKRHETEWAMAFDDIAPKTPVHVLVVPKGEYVDFNDFTARATAEEQAGFWRAVKETAEICGVGEEGFRLTTNNGEVAGQIVFHFHVHIFGGRPLGRMVRASDG</sequence>
<dbReference type="EMBL" id="PHIG01000032">
    <property type="protein sequence ID" value="PJK29456.1"/>
    <property type="molecule type" value="Genomic_DNA"/>
</dbReference>
<comment type="caution">
    <text evidence="5">The sequence shown here is derived from an EMBL/GenBank/DDBJ whole genome shotgun (WGS) entry which is preliminary data.</text>
</comment>
<dbReference type="InterPro" id="IPR001310">
    <property type="entry name" value="Histidine_triad_HIT"/>
</dbReference>
<proteinExistence type="predicted"/>
<dbReference type="Gene3D" id="3.30.428.10">
    <property type="entry name" value="HIT-like"/>
    <property type="match status" value="1"/>
</dbReference>
<organism evidence="5 6">
    <name type="scientific">Minwuia thermotolerans</name>
    <dbReference type="NCBI Taxonomy" id="2056226"/>
    <lineage>
        <taxon>Bacteria</taxon>
        <taxon>Pseudomonadati</taxon>
        <taxon>Pseudomonadota</taxon>
        <taxon>Alphaproteobacteria</taxon>
        <taxon>Minwuiales</taxon>
        <taxon>Minwuiaceae</taxon>
        <taxon>Minwuia</taxon>
    </lineage>
</organism>
<dbReference type="GO" id="GO:0003824">
    <property type="term" value="F:catalytic activity"/>
    <property type="evidence" value="ECO:0007669"/>
    <property type="project" value="InterPro"/>
</dbReference>
<dbReference type="PROSITE" id="PS51084">
    <property type="entry name" value="HIT_2"/>
    <property type="match status" value="1"/>
</dbReference>
<feature type="short sequence motif" description="Histidine triad motif" evidence="2 3">
    <location>
        <begin position="104"/>
        <end position="108"/>
    </location>
</feature>
<evidence type="ECO:0000256" key="3">
    <source>
        <dbReference type="PROSITE-ProRule" id="PRU00464"/>
    </source>
</evidence>
<evidence type="ECO:0000313" key="5">
    <source>
        <dbReference type="EMBL" id="PJK29456.1"/>
    </source>
</evidence>
<dbReference type="InterPro" id="IPR019808">
    <property type="entry name" value="Histidine_triad_CS"/>
</dbReference>
<gene>
    <name evidence="5" type="ORF">CVT23_10345</name>
</gene>
<evidence type="ECO:0000256" key="2">
    <source>
        <dbReference type="PIRSR" id="PIRSR601310-3"/>
    </source>
</evidence>
<dbReference type="OrthoDB" id="9784774at2"/>
<protein>
    <submittedName>
        <fullName evidence="5">Histidine triad nucleotide-binding protein</fullName>
    </submittedName>
</protein>
<dbReference type="InterPro" id="IPR011146">
    <property type="entry name" value="HIT-like"/>
</dbReference>
<dbReference type="PANTHER" id="PTHR23089">
    <property type="entry name" value="HISTIDINE TRIAD HIT PROTEIN"/>
    <property type="match status" value="1"/>
</dbReference>
<evidence type="ECO:0000313" key="6">
    <source>
        <dbReference type="Proteomes" id="UP000229498"/>
    </source>
</evidence>
<reference evidence="5 6" key="1">
    <citation type="submission" date="2017-11" db="EMBL/GenBank/DDBJ databases">
        <title>Draft genome sequence of Rhizobiales bacterium SY3-13.</title>
        <authorList>
            <person name="Sun C."/>
        </authorList>
    </citation>
    <scope>NUCLEOTIDE SEQUENCE [LARGE SCALE GENOMIC DNA]</scope>
    <source>
        <strain evidence="5 6">SY3-13</strain>
    </source>
</reference>